<evidence type="ECO:0000256" key="7">
    <source>
        <dbReference type="ARBA" id="ARBA00022676"/>
    </source>
</evidence>
<comment type="catalytic activity">
    <reaction evidence="9 10">
        <text>uridine + phosphate = alpha-D-ribose 1-phosphate + uracil</text>
        <dbReference type="Rhea" id="RHEA:24388"/>
        <dbReference type="ChEBI" id="CHEBI:16704"/>
        <dbReference type="ChEBI" id="CHEBI:17568"/>
        <dbReference type="ChEBI" id="CHEBI:43474"/>
        <dbReference type="ChEBI" id="CHEBI:57720"/>
        <dbReference type="EC" id="2.4.2.3"/>
    </reaction>
</comment>
<dbReference type="PANTHER" id="PTHR43691">
    <property type="entry name" value="URIDINE PHOSPHORYLASE"/>
    <property type="match status" value="1"/>
</dbReference>
<comment type="pathway">
    <text evidence="2 10">Pyrimidine metabolism; UMP biosynthesis via salvage pathway; uracil from uridine (phosphorylase route): step 1/1.</text>
</comment>
<dbReference type="CDD" id="cd17767">
    <property type="entry name" value="UP_EcUdp-like"/>
    <property type="match status" value="1"/>
</dbReference>
<dbReference type="Proteomes" id="UP001333102">
    <property type="component" value="Chromosome"/>
</dbReference>
<evidence type="ECO:0000256" key="6">
    <source>
        <dbReference type="ARBA" id="ARBA00022490"/>
    </source>
</evidence>
<evidence type="ECO:0000256" key="8">
    <source>
        <dbReference type="ARBA" id="ARBA00022679"/>
    </source>
</evidence>
<dbReference type="InterPro" id="IPR010058">
    <property type="entry name" value="Uridine_phosphorylase"/>
</dbReference>
<organism evidence="12 13">
    <name type="scientific">Geochorda subterranea</name>
    <dbReference type="NCBI Taxonomy" id="3109564"/>
    <lineage>
        <taxon>Bacteria</taxon>
        <taxon>Bacillati</taxon>
        <taxon>Bacillota</taxon>
        <taxon>Limnochordia</taxon>
        <taxon>Limnochordales</taxon>
        <taxon>Geochordaceae</taxon>
        <taxon>Geochorda</taxon>
    </lineage>
</organism>
<comment type="subcellular location">
    <subcellularLocation>
        <location evidence="1">Cytoplasm</location>
    </subcellularLocation>
</comment>
<reference evidence="13" key="1">
    <citation type="submission" date="2023-12" db="EMBL/GenBank/DDBJ databases">
        <title>Novel isolates from deep terrestrial aquifers shed light on the physiology and ecology of the class Limnochordia.</title>
        <authorList>
            <person name="Karnachuk O.V."/>
            <person name="Lukina A.P."/>
            <person name="Avakyan M.R."/>
            <person name="Kadnikov V."/>
            <person name="Begmatov S."/>
            <person name="Beletsky A.V."/>
            <person name="Mardanov A.V."/>
            <person name="Ravin N.V."/>
        </authorList>
    </citation>
    <scope>NUCLEOTIDE SEQUENCE [LARGE SCALE GENOMIC DNA]</scope>
    <source>
        <strain evidence="13">LN</strain>
    </source>
</reference>
<keyword evidence="7 10" id="KW-0328">Glycosyltransferase</keyword>
<protein>
    <recommendedName>
        <fullName evidence="5 10">Uridine phosphorylase</fullName>
        <ecNumber evidence="4 10">2.4.2.3</ecNumber>
    </recommendedName>
</protein>
<dbReference type="GO" id="GO:0004850">
    <property type="term" value="F:uridine phosphorylase activity"/>
    <property type="evidence" value="ECO:0007669"/>
    <property type="project" value="UniProtKB-EC"/>
</dbReference>
<dbReference type="EC" id="2.4.2.3" evidence="4 10"/>
<evidence type="ECO:0000259" key="11">
    <source>
        <dbReference type="Pfam" id="PF01048"/>
    </source>
</evidence>
<dbReference type="EMBL" id="CP141614">
    <property type="protein sequence ID" value="WRP14087.1"/>
    <property type="molecule type" value="Genomic_DNA"/>
</dbReference>
<dbReference type="SUPFAM" id="SSF53167">
    <property type="entry name" value="Purine and uridine phosphorylases"/>
    <property type="match status" value="1"/>
</dbReference>
<keyword evidence="8 10" id="KW-0808">Transferase</keyword>
<evidence type="ECO:0000256" key="10">
    <source>
        <dbReference type="RuleBase" id="RU361131"/>
    </source>
</evidence>
<evidence type="ECO:0000313" key="12">
    <source>
        <dbReference type="EMBL" id="WRP14087.1"/>
    </source>
</evidence>
<dbReference type="RefSeq" id="WP_324668379.1">
    <property type="nucleotide sequence ID" value="NZ_CP141614.1"/>
</dbReference>
<dbReference type="InterPro" id="IPR018016">
    <property type="entry name" value="Nucleoside_phosphorylase_CS"/>
</dbReference>
<dbReference type="NCBIfam" id="TIGR01718">
    <property type="entry name" value="Uridine-psphlse"/>
    <property type="match status" value="1"/>
</dbReference>
<dbReference type="Gene3D" id="3.40.50.1580">
    <property type="entry name" value="Nucleoside phosphorylase domain"/>
    <property type="match status" value="1"/>
</dbReference>
<dbReference type="PROSITE" id="PS01232">
    <property type="entry name" value="PNP_UDP_1"/>
    <property type="match status" value="1"/>
</dbReference>
<feature type="domain" description="Nucleoside phosphorylase" evidence="11">
    <location>
        <begin position="35"/>
        <end position="260"/>
    </location>
</feature>
<dbReference type="InterPro" id="IPR000845">
    <property type="entry name" value="Nucleoside_phosphorylase_d"/>
</dbReference>
<evidence type="ECO:0000256" key="2">
    <source>
        <dbReference type="ARBA" id="ARBA00004825"/>
    </source>
</evidence>
<evidence type="ECO:0000256" key="3">
    <source>
        <dbReference type="ARBA" id="ARBA00010456"/>
    </source>
</evidence>
<evidence type="ECO:0000256" key="1">
    <source>
        <dbReference type="ARBA" id="ARBA00004496"/>
    </source>
</evidence>
<gene>
    <name evidence="12" type="primary">udp</name>
    <name evidence="12" type="ORF">VLY81_11745</name>
</gene>
<evidence type="ECO:0000313" key="13">
    <source>
        <dbReference type="Proteomes" id="UP001333102"/>
    </source>
</evidence>
<keyword evidence="6" id="KW-0963">Cytoplasm</keyword>
<comment type="function">
    <text evidence="10">Catalyzes the reversible phosphorylytic cleavage of uridine to uracil and ribose-1-phosphate.</text>
</comment>
<dbReference type="Pfam" id="PF01048">
    <property type="entry name" value="PNP_UDP_1"/>
    <property type="match status" value="1"/>
</dbReference>
<keyword evidence="13" id="KW-1185">Reference proteome</keyword>
<name>A0ABZ1BMS0_9FIRM</name>
<evidence type="ECO:0000256" key="5">
    <source>
        <dbReference type="ARBA" id="ARBA00021980"/>
    </source>
</evidence>
<evidence type="ECO:0000256" key="4">
    <source>
        <dbReference type="ARBA" id="ARBA00011888"/>
    </source>
</evidence>
<accession>A0ABZ1BMS0</accession>
<dbReference type="InterPro" id="IPR035994">
    <property type="entry name" value="Nucleoside_phosphorylase_sf"/>
</dbReference>
<proteinExistence type="inferred from homology"/>
<evidence type="ECO:0000256" key="9">
    <source>
        <dbReference type="ARBA" id="ARBA00048447"/>
    </source>
</evidence>
<sequence length="281" mass="30261">MGGWRAMERWRSEATRPQAGGVQYHIRCGPGQVARYVLMPGDPDRVPLIASTWDEAQPVARHREYTTYTGKVGGVAISSTSTGIGGPSTAIAVEELAEVGADTFIRVGTCGAIQPEVRCGELVIVSAAVRHDGTSDDYVEPAYPAAAHYQVVAALVEAAERLGLPYHVGVAASTASFHAGQSRPGWRGYTQTWTGQRIEDLRRAGVLIFEMEAATLYTLAGLFGLRAGGVMAVVANRVTDEMSYGGVEESARVATEAVRILAEWDQRLQRSGRRHWYPSVG</sequence>
<dbReference type="PANTHER" id="PTHR43691:SF13">
    <property type="entry name" value="URIDINE PHOSPHORYLASE"/>
    <property type="match status" value="1"/>
</dbReference>
<comment type="similarity">
    <text evidence="3 10">Belongs to the PNP/UDP phosphorylase family.</text>
</comment>